<dbReference type="EMBL" id="LR743510">
    <property type="protein sequence ID" value="CAA2137903.1"/>
    <property type="molecule type" value="Genomic_DNA"/>
</dbReference>
<keyword evidence="2" id="KW-0614">Plasmid</keyword>
<accession>A0A679JS68</accession>
<evidence type="ECO:0000313" key="2">
    <source>
        <dbReference type="EMBL" id="CAA2137903.1"/>
    </source>
</evidence>
<dbReference type="RefSeq" id="WP_339159512.1">
    <property type="nucleotide sequence ID" value="NZ_LR743510.1"/>
</dbReference>
<feature type="chain" id="PRO_5025546488" description="3',5'-cyclic-nucleotide phosphodiesterase" evidence="1">
    <location>
        <begin position="37"/>
        <end position="96"/>
    </location>
</feature>
<sequence>MRVATTRSSSLSKGLSVALKAAPFALLLLAAGPAQAQREDQGLQLGCANDYFRLCAGVDPNSNEAEKCMERNRPRLSAECRNAIGDYDRRSGGKSR</sequence>
<dbReference type="AlphaFoldDB" id="A0A679JS68"/>
<geneLocation type="plasmid" evidence="2">
    <name>1</name>
</geneLocation>
<feature type="signal peptide" evidence="1">
    <location>
        <begin position="1"/>
        <end position="36"/>
    </location>
</feature>
<protein>
    <recommendedName>
        <fullName evidence="3">3',5'-cyclic-nucleotide phosphodiesterase</fullName>
    </recommendedName>
</protein>
<organism evidence="2">
    <name type="scientific">Methylobacterium bullatum</name>
    <dbReference type="NCBI Taxonomy" id="570505"/>
    <lineage>
        <taxon>Bacteria</taxon>
        <taxon>Pseudomonadati</taxon>
        <taxon>Pseudomonadota</taxon>
        <taxon>Alphaproteobacteria</taxon>
        <taxon>Hyphomicrobiales</taxon>
        <taxon>Methylobacteriaceae</taxon>
        <taxon>Methylobacterium</taxon>
    </lineage>
</organism>
<gene>
    <name evidence="2" type="ORF">MBLL_00880</name>
</gene>
<evidence type="ECO:0000256" key="1">
    <source>
        <dbReference type="SAM" id="SignalP"/>
    </source>
</evidence>
<name>A0A679JS68_9HYPH</name>
<evidence type="ECO:0008006" key="3">
    <source>
        <dbReference type="Google" id="ProtNLM"/>
    </source>
</evidence>
<proteinExistence type="predicted"/>
<reference evidence="2" key="1">
    <citation type="submission" date="2019-12" db="EMBL/GenBank/DDBJ databases">
        <authorList>
            <person name="Cremers G."/>
        </authorList>
    </citation>
    <scope>NUCLEOTIDE SEQUENCE</scope>
    <source>
        <strain evidence="2">Mbul2</strain>
        <plasmid evidence="2">1</plasmid>
    </source>
</reference>
<keyword evidence="1" id="KW-0732">Signal</keyword>